<dbReference type="Pfam" id="PF12146">
    <property type="entry name" value="Hydrolase_4"/>
    <property type="match status" value="1"/>
</dbReference>
<feature type="domain" description="Serine aminopeptidase S33" evidence="1">
    <location>
        <begin position="29"/>
        <end position="269"/>
    </location>
</feature>
<dbReference type="AlphaFoldDB" id="A0A068SCD0"/>
<dbReference type="EMBL" id="CBTN010000072">
    <property type="protein sequence ID" value="CDH59625.1"/>
    <property type="molecule type" value="Genomic_DNA"/>
</dbReference>
<protein>
    <submittedName>
        <fullName evidence="3">Lysophospholipase</fullName>
    </submittedName>
</protein>
<dbReference type="InterPro" id="IPR029058">
    <property type="entry name" value="AB_hydrolase_fold"/>
</dbReference>
<dbReference type="SUPFAM" id="SSF53474">
    <property type="entry name" value="alpha/beta-Hydrolases"/>
    <property type="match status" value="1"/>
</dbReference>
<evidence type="ECO:0000313" key="4">
    <source>
        <dbReference type="Proteomes" id="UP000027586"/>
    </source>
</evidence>
<organism evidence="3 4">
    <name type="scientific">Lichtheimia corymbifera JMRC:FSU:9682</name>
    <dbReference type="NCBI Taxonomy" id="1263082"/>
    <lineage>
        <taxon>Eukaryota</taxon>
        <taxon>Fungi</taxon>
        <taxon>Fungi incertae sedis</taxon>
        <taxon>Mucoromycota</taxon>
        <taxon>Mucoromycotina</taxon>
        <taxon>Mucoromycetes</taxon>
        <taxon>Mucorales</taxon>
        <taxon>Lichtheimiaceae</taxon>
        <taxon>Lichtheimia</taxon>
    </lineage>
</organism>
<dbReference type="VEuPathDB" id="FungiDB:LCOR_10432.1"/>
<dbReference type="OrthoDB" id="10249433at2759"/>
<name>A0A068SCD0_9FUNG</name>
<evidence type="ECO:0000313" key="3">
    <source>
        <dbReference type="EMBL" id="CDH59625.1"/>
    </source>
</evidence>
<dbReference type="VEuPathDB" id="FungiDB:LCOR_03886.1"/>
<accession>A0A068SCD0</accession>
<keyword evidence="4" id="KW-1185">Reference proteome</keyword>
<gene>
    <name evidence="2" type="ORF">LCOR_03886.1</name>
    <name evidence="3" type="ORF">LCOR_10432.1</name>
</gene>
<comment type="caution">
    <text evidence="3">The sequence shown here is derived from an EMBL/GenBank/DDBJ whole genome shotgun (WGS) entry which is preliminary data.</text>
</comment>
<dbReference type="Proteomes" id="UP000027586">
    <property type="component" value="Unassembled WGS sequence"/>
</dbReference>
<reference evidence="3 4" key="1">
    <citation type="submission" date="2013-08" db="EMBL/GenBank/DDBJ databases">
        <title>Gene expansion shapes genome architecture in the human pathogen Lichtheimia corymbifera: an evolutionary genomics analysis in the ancient terrestrial Mucorales (Mucoromycotina).</title>
        <authorList>
            <person name="Schwartze V.U."/>
            <person name="Winter S."/>
            <person name="Shelest E."/>
            <person name="Marcet-Houben M."/>
            <person name="Horn F."/>
            <person name="Wehner S."/>
            <person name="Hoffmann K."/>
            <person name="Riege K."/>
            <person name="Sammeth M."/>
            <person name="Nowrousian M."/>
            <person name="Valiante V."/>
            <person name="Linde J."/>
            <person name="Jacobsen I.D."/>
            <person name="Marz M."/>
            <person name="Brakhage A.A."/>
            <person name="Gabaldon T."/>
            <person name="Bocker S."/>
            <person name="Voigt K."/>
        </authorList>
    </citation>
    <scope>NUCLEOTIDE SEQUENCE [LARGE SCALE GENOMIC DNA]</scope>
    <source>
        <strain evidence="3">FSU 9682</strain>
        <strain evidence="4">JMRC:FSU:9682</strain>
    </source>
</reference>
<dbReference type="STRING" id="1263082.A0A068SCD0"/>
<evidence type="ECO:0000313" key="2">
    <source>
        <dbReference type="EMBL" id="CDH52416.1"/>
    </source>
</evidence>
<dbReference type="EMBL" id="CBTN010000013">
    <property type="protein sequence ID" value="CDH52416.1"/>
    <property type="molecule type" value="Genomic_DNA"/>
</dbReference>
<evidence type="ECO:0000259" key="1">
    <source>
        <dbReference type="Pfam" id="PF12146"/>
    </source>
</evidence>
<dbReference type="InterPro" id="IPR051044">
    <property type="entry name" value="MAG_DAG_Lipase"/>
</dbReference>
<dbReference type="Gene3D" id="3.40.50.1820">
    <property type="entry name" value="alpha/beta hydrolase"/>
    <property type="match status" value="1"/>
</dbReference>
<dbReference type="PANTHER" id="PTHR11614">
    <property type="entry name" value="PHOSPHOLIPASE-RELATED"/>
    <property type="match status" value="1"/>
</dbReference>
<proteinExistence type="predicted"/>
<sequence>MSNIAVNEEWIKTDDGYDLFTKTWKPEGEPIAQLVMIHGFGEHINRYHRMFTLFAENGIQCYGYDQRGFGESGKKAQDYGNLHGYDTALNDINAAILRVKSSLPLILMGHSMGGGMLLNYLARGNKYEGVGHVTTAICSAPLVTLSLPISPLRYYPLLAASKIVPSFVIQAGLDAKTISHDEQEIKVYAEDPLIHDYATLATVRGFLDAGKDLFKLAPKIQKIPILYSHGDVDPVNDFKGTEKVHKLSGNDTSELKCWKGLFHELHNETKDQRDQVMDYYLQWIKSHVNRQ</sequence>
<dbReference type="InterPro" id="IPR022742">
    <property type="entry name" value="Hydrolase_4"/>
</dbReference>